<evidence type="ECO:0000313" key="2">
    <source>
        <dbReference type="Proteomes" id="UP000321606"/>
    </source>
</evidence>
<protein>
    <submittedName>
        <fullName evidence="1">ABC transporter, solute-binding protein</fullName>
    </submittedName>
</protein>
<accession>A0A510JCA8</accession>
<dbReference type="Proteomes" id="UP000321606">
    <property type="component" value="Chromosome"/>
</dbReference>
<evidence type="ECO:0000313" key="1">
    <source>
        <dbReference type="EMBL" id="BBM36958.1"/>
    </source>
</evidence>
<organism evidence="1 2">
    <name type="scientific">Pseudoleptotrichia goodfellowii</name>
    <dbReference type="NCBI Taxonomy" id="157692"/>
    <lineage>
        <taxon>Bacteria</taxon>
        <taxon>Fusobacteriati</taxon>
        <taxon>Fusobacteriota</taxon>
        <taxon>Fusobacteriia</taxon>
        <taxon>Fusobacteriales</taxon>
        <taxon>Leptotrichiaceae</taxon>
        <taxon>Pseudoleptotrichia</taxon>
    </lineage>
</organism>
<dbReference type="PANTHER" id="PTHR43649:SF12">
    <property type="entry name" value="DIACETYLCHITOBIOSE BINDING PROTEIN DASA"/>
    <property type="match status" value="1"/>
</dbReference>
<dbReference type="AlphaFoldDB" id="A0A510JCA8"/>
<dbReference type="EMBL" id="AP019822">
    <property type="protein sequence ID" value="BBM36958.1"/>
    <property type="molecule type" value="Genomic_DNA"/>
</dbReference>
<dbReference type="CDD" id="cd13585">
    <property type="entry name" value="PBP2_TMBP_like"/>
    <property type="match status" value="1"/>
</dbReference>
<dbReference type="PANTHER" id="PTHR43649">
    <property type="entry name" value="ARABINOSE-BINDING PROTEIN-RELATED"/>
    <property type="match status" value="1"/>
</dbReference>
<dbReference type="PROSITE" id="PS51257">
    <property type="entry name" value="PROKAR_LIPOPROTEIN"/>
    <property type="match status" value="1"/>
</dbReference>
<reference evidence="1 2" key="1">
    <citation type="submission" date="2019-07" db="EMBL/GenBank/DDBJ databases">
        <title>Complete Genome Sequence of Leptotrichia goodfellowii Strain JCM 16774.</title>
        <authorList>
            <person name="Watanabe S."/>
            <person name="Cui L."/>
        </authorList>
    </citation>
    <scope>NUCLEOTIDE SEQUENCE [LARGE SCALE GENOMIC DNA]</scope>
    <source>
        <strain evidence="1 2">JCM16774</strain>
    </source>
</reference>
<dbReference type="Pfam" id="PF01547">
    <property type="entry name" value="SBP_bac_1"/>
    <property type="match status" value="1"/>
</dbReference>
<dbReference type="Gene3D" id="3.40.190.10">
    <property type="entry name" value="Periplasmic binding protein-like II"/>
    <property type="match status" value="1"/>
</dbReference>
<name>A0A510JCA8_9FUSO</name>
<proteinExistence type="predicted"/>
<dbReference type="InterPro" id="IPR050490">
    <property type="entry name" value="Bact_solute-bd_prot1"/>
</dbReference>
<sequence length="396" mass="45626">MGNMFKWKRILLVVIFAIILLSCGKKDNRVKIRFATWDNAETLEFQKEMVEKFNKSQDKIQVLIEAYGENYDTKITASMGSSDAPDVMYMWNFPKYSEGLLPLDEMIKKEGDSYKNNFYEALWNYNSVKGNVYGLPVGYTTHVLYYNKDLFDKAGIEYPNNNWTWEDVEKAAAKLTNKTEKIYGFAFSQKPDPYDYEMFAWSNGGSFNPDMILDDKSIEPFKFFQKMIREGNAISTEDGGEKSFLLGKIGMFINGAWSLQKLQDKKLNFGVEVLPKFGSESSQSIISSSGVSISKTTKHPEEAWEFIKYWTSEEMNKNRLNYELPVLKSVAKSENLTEDKIKGKFYKMLEQSQKNMPTSFVISNWSDIGEKIGLALEKIFNKNSLVEPKEALFEVK</sequence>
<dbReference type="InterPro" id="IPR006059">
    <property type="entry name" value="SBP"/>
</dbReference>
<gene>
    <name evidence="1" type="ORF">JCM16774_1904</name>
</gene>
<dbReference type="SUPFAM" id="SSF53850">
    <property type="entry name" value="Periplasmic binding protein-like II"/>
    <property type="match status" value="1"/>
</dbReference>
<dbReference type="KEGG" id="lgo:JCM16774_1904"/>
<dbReference type="STRING" id="714315.GCA_000516535_01909"/>